<dbReference type="Proteomes" id="UP000001401">
    <property type="component" value="Chromosome"/>
</dbReference>
<comment type="similarity">
    <text evidence="4">Belongs to the class I-like SAM-binding methyltransferase superfamily. Cation-dependent O-methyltransferase family.</text>
</comment>
<dbReference type="InterPro" id="IPR029063">
    <property type="entry name" value="SAM-dependent_MTases_sf"/>
</dbReference>
<feature type="binding site" evidence="4">
    <location>
        <position position="132"/>
    </location>
    <ligand>
        <name>S-adenosyl-L-methionine</name>
        <dbReference type="ChEBI" id="CHEBI:59789"/>
    </ligand>
</feature>
<organism evidence="5 6">
    <name type="scientific">Evansella cellulosilytica (strain ATCC 21833 / DSM 2522 / FERM P-1141 / JCM 9156 / N-4)</name>
    <name type="common">Bacillus cellulosilyticus</name>
    <dbReference type="NCBI Taxonomy" id="649639"/>
    <lineage>
        <taxon>Bacteria</taxon>
        <taxon>Bacillati</taxon>
        <taxon>Bacillota</taxon>
        <taxon>Bacilli</taxon>
        <taxon>Bacillales</taxon>
        <taxon>Bacillaceae</taxon>
        <taxon>Evansella</taxon>
    </lineage>
</organism>
<dbReference type="GO" id="GO:0016300">
    <property type="term" value="F:tRNA (uridine) methyltransferase activity"/>
    <property type="evidence" value="ECO:0007669"/>
    <property type="project" value="UniProtKB-UniRule"/>
</dbReference>
<comment type="function">
    <text evidence="4">Catalyzes the methylation of 5-hydroxyuridine (ho5U) to form 5-methoxyuridine (mo5U) at position 34 in tRNAs.</text>
</comment>
<dbReference type="OrthoDB" id="9799672at2"/>
<dbReference type="InterPro" id="IPR002935">
    <property type="entry name" value="SAM_O-MeTrfase"/>
</dbReference>
<dbReference type="PANTHER" id="PTHR10509">
    <property type="entry name" value="O-METHYLTRANSFERASE-RELATED"/>
    <property type="match status" value="1"/>
</dbReference>
<feature type="binding site" evidence="4">
    <location>
        <position position="159"/>
    </location>
    <ligand>
        <name>Mg(2+)</name>
        <dbReference type="ChEBI" id="CHEBI:18420"/>
    </ligand>
</feature>
<gene>
    <name evidence="4" type="primary">trmR</name>
    <name evidence="5" type="ordered locus">Bcell_1531</name>
</gene>
<reference evidence="5 6" key="1">
    <citation type="submission" date="2010-12" db="EMBL/GenBank/DDBJ databases">
        <title>Complete sequence of Bacillus cellulosilyticus DSM 2522.</title>
        <authorList>
            <consortium name="US DOE Joint Genome Institute"/>
            <person name="Lucas S."/>
            <person name="Copeland A."/>
            <person name="Lapidus A."/>
            <person name="Cheng J.-F."/>
            <person name="Bruce D."/>
            <person name="Goodwin L."/>
            <person name="Pitluck S."/>
            <person name="Chertkov O."/>
            <person name="Detter J.C."/>
            <person name="Han C."/>
            <person name="Tapia R."/>
            <person name="Land M."/>
            <person name="Hauser L."/>
            <person name="Jeffries C."/>
            <person name="Kyrpides N."/>
            <person name="Ivanova N."/>
            <person name="Mikhailova N."/>
            <person name="Brumm P."/>
            <person name="Mead D."/>
            <person name="Woyke T."/>
        </authorList>
    </citation>
    <scope>NUCLEOTIDE SEQUENCE [LARGE SCALE GENOMIC DNA]</scope>
    <source>
        <strain evidence="6">ATCC 21833 / DSM 2522 / FERM P-1141 / JCM 9156 / N-4</strain>
    </source>
</reference>
<comment type="catalytic activity">
    <reaction evidence="4">
        <text>5-hydroxyuridine(34) in tRNA + S-adenosyl-L-methionine = 5-methoxyuridine(34) in tRNA + S-adenosyl-L-homocysteine + H(+)</text>
        <dbReference type="Rhea" id="RHEA:60524"/>
        <dbReference type="Rhea" id="RHEA-COMP:13381"/>
        <dbReference type="Rhea" id="RHEA-COMP:15591"/>
        <dbReference type="ChEBI" id="CHEBI:15378"/>
        <dbReference type="ChEBI" id="CHEBI:57856"/>
        <dbReference type="ChEBI" id="CHEBI:59789"/>
        <dbReference type="ChEBI" id="CHEBI:136877"/>
        <dbReference type="ChEBI" id="CHEBI:143860"/>
    </reaction>
</comment>
<keyword evidence="1 4" id="KW-0489">Methyltransferase</keyword>
<feature type="binding site" evidence="4">
    <location>
        <position position="158"/>
    </location>
    <ligand>
        <name>Mg(2+)</name>
        <dbReference type="ChEBI" id="CHEBI:18420"/>
    </ligand>
</feature>
<feature type="binding site" evidence="4">
    <location>
        <position position="84"/>
    </location>
    <ligand>
        <name>S-adenosyl-L-methionine</name>
        <dbReference type="ChEBI" id="CHEBI:59789"/>
    </ligand>
</feature>
<feature type="binding site" evidence="4">
    <location>
        <position position="132"/>
    </location>
    <ligand>
        <name>Mg(2+)</name>
        <dbReference type="ChEBI" id="CHEBI:18420"/>
    </ligand>
</feature>
<dbReference type="Gene3D" id="3.40.50.150">
    <property type="entry name" value="Vaccinia Virus protein VP39"/>
    <property type="match status" value="1"/>
</dbReference>
<dbReference type="EC" id="2.1.1.-" evidence="4"/>
<proteinExistence type="inferred from homology"/>
<dbReference type="InterPro" id="IPR043675">
    <property type="entry name" value="TrmR_methyltr"/>
</dbReference>
<dbReference type="GO" id="GO:0008757">
    <property type="term" value="F:S-adenosylmethionine-dependent methyltransferase activity"/>
    <property type="evidence" value="ECO:0007669"/>
    <property type="project" value="TreeGrafter"/>
</dbReference>
<dbReference type="KEGG" id="bco:Bcell_1531"/>
<evidence type="ECO:0000256" key="4">
    <source>
        <dbReference type="HAMAP-Rule" id="MF_02217"/>
    </source>
</evidence>
<keyword evidence="2 4" id="KW-0808">Transferase</keyword>
<comment type="subunit">
    <text evidence="4">Homodimer.</text>
</comment>
<evidence type="ECO:0000313" key="5">
    <source>
        <dbReference type="EMBL" id="ADU29794.1"/>
    </source>
</evidence>
<evidence type="ECO:0000256" key="2">
    <source>
        <dbReference type="ARBA" id="ARBA00022679"/>
    </source>
</evidence>
<evidence type="ECO:0000256" key="3">
    <source>
        <dbReference type="ARBA" id="ARBA00022691"/>
    </source>
</evidence>
<keyword evidence="3 4" id="KW-0949">S-adenosyl-L-methionine</keyword>
<feature type="binding site" evidence="4">
    <location>
        <position position="67"/>
    </location>
    <ligand>
        <name>S-adenosyl-L-methionine</name>
        <dbReference type="ChEBI" id="CHEBI:59789"/>
    </ligand>
</feature>
<evidence type="ECO:0000256" key="1">
    <source>
        <dbReference type="ARBA" id="ARBA00022603"/>
    </source>
</evidence>
<keyword evidence="4" id="KW-0819">tRNA processing</keyword>
<dbReference type="SUPFAM" id="SSF53335">
    <property type="entry name" value="S-adenosyl-L-methionine-dependent methyltransferases"/>
    <property type="match status" value="1"/>
</dbReference>
<dbReference type="PROSITE" id="PS51682">
    <property type="entry name" value="SAM_OMT_I"/>
    <property type="match status" value="1"/>
</dbReference>
<dbReference type="CDD" id="cd02440">
    <property type="entry name" value="AdoMet_MTases"/>
    <property type="match status" value="1"/>
</dbReference>
<dbReference type="GO" id="GO:0000287">
    <property type="term" value="F:magnesium ion binding"/>
    <property type="evidence" value="ECO:0007669"/>
    <property type="project" value="UniProtKB-UniRule"/>
</dbReference>
<dbReference type="STRING" id="649639.Bcell_1531"/>
<protein>
    <recommendedName>
        <fullName evidence="4">tRNA 5-hydroxyuridine methyltransferase</fullName>
        <ecNumber evidence="4">2.1.1.-</ecNumber>
    </recommendedName>
    <alternativeName>
        <fullName evidence="4">ho5U methyltransferase</fullName>
    </alternativeName>
</protein>
<keyword evidence="4" id="KW-0479">Metal-binding</keyword>
<sequence length="219" mass="24833">MTKLQITEEYISFLLQEQQGHLSEMEKYAQQNNVPIMESTGMQTLLQIIMLKKPANILEIGAAIGYSAIRMGIAVPNATIVTIERDESRIIEAKKNIEKVSMNEQIHLVEGDALKVVEKVAKYAPYDVLFIDAAKGQYEQFFELYEPYVNIGGLIISDNVLFKGMVAGETEIHSKRLKPMINKLRRFNEKMMSESRFTSMIYPIGDGVMVSIKNSKCDE</sequence>
<dbReference type="HOGENOM" id="CLU_067676_4_0_9"/>
<dbReference type="Pfam" id="PF01596">
    <property type="entry name" value="Methyltransf_3"/>
    <property type="match status" value="1"/>
</dbReference>
<dbReference type="EMBL" id="CP002394">
    <property type="protein sequence ID" value="ADU29794.1"/>
    <property type="molecule type" value="Genomic_DNA"/>
</dbReference>
<dbReference type="RefSeq" id="WP_013488131.1">
    <property type="nucleotide sequence ID" value="NC_014829.1"/>
</dbReference>
<feature type="binding site" evidence="4">
    <location>
        <begin position="112"/>
        <end position="113"/>
    </location>
    <ligand>
        <name>S-adenosyl-L-methionine</name>
        <dbReference type="ChEBI" id="CHEBI:59789"/>
    </ligand>
</feature>
<dbReference type="GO" id="GO:0008171">
    <property type="term" value="F:O-methyltransferase activity"/>
    <property type="evidence" value="ECO:0007669"/>
    <property type="project" value="InterPro"/>
</dbReference>
<dbReference type="InterPro" id="IPR050362">
    <property type="entry name" value="Cation-dep_OMT"/>
</dbReference>
<dbReference type="HAMAP" id="MF_02217">
    <property type="entry name" value="TrmR_methyltr"/>
    <property type="match status" value="1"/>
</dbReference>
<keyword evidence="4" id="KW-0460">Magnesium</keyword>
<feature type="binding site" evidence="4">
    <location>
        <position position="37"/>
    </location>
    <ligand>
        <name>S-adenosyl-L-methionine</name>
        <dbReference type="ChEBI" id="CHEBI:59789"/>
    </ligand>
</feature>
<name>E6TVB0_EVAC2</name>
<accession>E6TVB0</accession>
<evidence type="ECO:0000313" key="6">
    <source>
        <dbReference type="Proteomes" id="UP000001401"/>
    </source>
</evidence>
<dbReference type="GO" id="GO:0030488">
    <property type="term" value="P:tRNA methylation"/>
    <property type="evidence" value="ECO:0007669"/>
    <property type="project" value="UniProtKB-UniRule"/>
</dbReference>
<dbReference type="eggNOG" id="COG4122">
    <property type="taxonomic scope" value="Bacteria"/>
</dbReference>
<keyword evidence="6" id="KW-1185">Reference proteome</keyword>
<dbReference type="AlphaFoldDB" id="E6TVB0"/>
<dbReference type="PANTHER" id="PTHR10509:SF14">
    <property type="entry name" value="CAFFEOYL-COA O-METHYLTRANSFERASE 3-RELATED"/>
    <property type="match status" value="1"/>
</dbReference>